<keyword evidence="1" id="KW-0472">Membrane</keyword>
<protein>
    <submittedName>
        <fullName evidence="2">Uncharacterized protein</fullName>
    </submittedName>
</protein>
<evidence type="ECO:0000256" key="1">
    <source>
        <dbReference type="SAM" id="Phobius"/>
    </source>
</evidence>
<keyword evidence="1" id="KW-1133">Transmembrane helix</keyword>
<name>A0A4V5MQV4_9NEIS</name>
<proteinExistence type="predicted"/>
<dbReference type="AlphaFoldDB" id="A0A4V5MQV4"/>
<reference evidence="2 3" key="1">
    <citation type="submission" date="2019-04" db="EMBL/GenBank/DDBJ databases">
        <title>Chitiniphilus eburnea sp. nov., a novel chitinolytic bacterium isolated from aquaculture sludge.</title>
        <authorList>
            <person name="Sheng M."/>
        </authorList>
    </citation>
    <scope>NUCLEOTIDE SEQUENCE [LARGE SCALE GENOMIC DNA]</scope>
    <source>
        <strain evidence="2 3">HX-2-15</strain>
    </source>
</reference>
<feature type="transmembrane region" description="Helical" evidence="1">
    <location>
        <begin position="123"/>
        <end position="143"/>
    </location>
</feature>
<evidence type="ECO:0000313" key="3">
    <source>
        <dbReference type="Proteomes" id="UP000310016"/>
    </source>
</evidence>
<keyword evidence="1" id="KW-0812">Transmembrane</keyword>
<feature type="transmembrane region" description="Helical" evidence="1">
    <location>
        <begin position="50"/>
        <end position="71"/>
    </location>
</feature>
<accession>A0A4V5MQV4</accession>
<keyword evidence="3" id="KW-1185">Reference proteome</keyword>
<feature type="transmembrane region" description="Helical" evidence="1">
    <location>
        <begin position="12"/>
        <end position="38"/>
    </location>
</feature>
<dbReference type="EMBL" id="SUMF01000007">
    <property type="protein sequence ID" value="TJZ73988.1"/>
    <property type="molecule type" value="Genomic_DNA"/>
</dbReference>
<gene>
    <name evidence="2" type="ORF">FAZ21_08505</name>
</gene>
<organism evidence="2 3">
    <name type="scientific">Chitiniphilus eburneus</name>
    <dbReference type="NCBI Taxonomy" id="2571148"/>
    <lineage>
        <taxon>Bacteria</taxon>
        <taxon>Pseudomonadati</taxon>
        <taxon>Pseudomonadota</taxon>
        <taxon>Betaproteobacteria</taxon>
        <taxon>Neisseriales</taxon>
        <taxon>Chitinibacteraceae</taxon>
        <taxon>Chitiniphilus</taxon>
    </lineage>
</organism>
<dbReference type="OrthoDB" id="8592001at2"/>
<sequence>MNDAAQAHPTAGQVLIALLATCARLGWLTLALTLHAGWLLGTATPGPLRGTMSVVLVLGLGAQYLAARLALDARLFRALYRPEADAAIFDQALAELFGRPLPESGVRPLAERWHGTRRLIRRFMVLCAVQAALWSIGLLLHAWM</sequence>
<dbReference type="Proteomes" id="UP000310016">
    <property type="component" value="Unassembled WGS sequence"/>
</dbReference>
<comment type="caution">
    <text evidence="2">The sequence shown here is derived from an EMBL/GenBank/DDBJ whole genome shotgun (WGS) entry which is preliminary data.</text>
</comment>
<dbReference type="RefSeq" id="WP_136772930.1">
    <property type="nucleotide sequence ID" value="NZ_CP156074.1"/>
</dbReference>
<evidence type="ECO:0000313" key="2">
    <source>
        <dbReference type="EMBL" id="TJZ73988.1"/>
    </source>
</evidence>